<dbReference type="PANTHER" id="PTHR10309:SF0">
    <property type="entry name" value="MANNOSE-6-PHOSPHATE ISOMERASE"/>
    <property type="match status" value="1"/>
</dbReference>
<name>A0A7M1SQA9_9MICO</name>
<feature type="binding site" evidence="10">
    <location>
        <position position="128"/>
    </location>
    <ligand>
        <name>Zn(2+)</name>
        <dbReference type="ChEBI" id="CHEBI:29105"/>
    </ligand>
</feature>
<dbReference type="Pfam" id="PF20511">
    <property type="entry name" value="PMI_typeI_cat"/>
    <property type="match status" value="1"/>
</dbReference>
<keyword evidence="14" id="KW-1185">Reference proteome</keyword>
<dbReference type="InterPro" id="IPR018050">
    <property type="entry name" value="Pmannose_isomerase-type1_CS"/>
</dbReference>
<dbReference type="InterPro" id="IPR016305">
    <property type="entry name" value="Mannose-6-P_Isomerase"/>
</dbReference>
<sequence length="390" mass="41340">MHPLTPAPRAYPWGSTRVIPDFLGSAPTSEPVAELWFGAHPSAPTPLPDGGDLATLLASDPEHHLGADVIARFGPRLPYLLKLIAPQRPLSLQVHPNLEQAQAGYQREQDLEVPAERRNYPDANHKPELVYALTTFDAVCGFRAPRRVAELLDGLDASLARELATLLRSTPGAPGVHAVFARVLSDTCGNEVSALARECRVRLESGRSPSPRADRLVGLLDEQHPGDPGAVAALLLNPVTLQPGEAMFVPAGCVHSYLHGFGVELMANSDNVLRAGLTAKRVDVDELLATVDCVAAPPIRIAAETDGDGTGVFYAPVDDFELSVAAVDRESGRTLRGRGPRILLALEGSLTVETQAGAHALAQGEALFLSADETPVRLSGTGRLVQAGVP</sequence>
<feature type="binding site" evidence="10">
    <location>
        <position position="95"/>
    </location>
    <ligand>
        <name>Zn(2+)</name>
        <dbReference type="ChEBI" id="CHEBI:29105"/>
    </ligand>
</feature>
<comment type="similarity">
    <text evidence="2">Belongs to the mannose-6-phosphate isomerase type 1 family.</text>
</comment>
<evidence type="ECO:0000313" key="14">
    <source>
        <dbReference type="Proteomes" id="UP000593758"/>
    </source>
</evidence>
<dbReference type="EC" id="5.3.1.8" evidence="3"/>
<dbReference type="Gene3D" id="1.10.441.10">
    <property type="entry name" value="Phosphomannose Isomerase, domain 2"/>
    <property type="match status" value="1"/>
</dbReference>
<evidence type="ECO:0000256" key="10">
    <source>
        <dbReference type="PIRSR" id="PIRSR001480-2"/>
    </source>
</evidence>
<keyword evidence="5 10" id="KW-0862">Zinc</keyword>
<dbReference type="CDD" id="cd07011">
    <property type="entry name" value="cupin_PMI_type_I_N"/>
    <property type="match status" value="1"/>
</dbReference>
<reference evidence="13 14" key="1">
    <citation type="submission" date="2020-10" db="EMBL/GenBank/DDBJ databases">
        <title>Haloactinobacterium sp. RN3S43, a bacterium isolated from saline soil.</title>
        <authorList>
            <person name="Sun J.-Q."/>
        </authorList>
    </citation>
    <scope>NUCLEOTIDE SEQUENCE [LARGE SCALE GENOMIC DNA]</scope>
    <source>
        <strain evidence="13 14">RN3S43</strain>
    </source>
</reference>
<feature type="active site" evidence="9">
    <location>
        <position position="274"/>
    </location>
</feature>
<dbReference type="InterPro" id="IPR001250">
    <property type="entry name" value="Man6P_Isoase-1"/>
</dbReference>
<proteinExistence type="inferred from homology"/>
<dbReference type="GO" id="GO:0005829">
    <property type="term" value="C:cytosol"/>
    <property type="evidence" value="ECO:0007669"/>
    <property type="project" value="TreeGrafter"/>
</dbReference>
<dbReference type="InterPro" id="IPR046457">
    <property type="entry name" value="PMI_typeI_cat"/>
</dbReference>
<evidence type="ECO:0000259" key="11">
    <source>
        <dbReference type="Pfam" id="PF20511"/>
    </source>
</evidence>
<dbReference type="NCBIfam" id="TIGR00218">
    <property type="entry name" value="manA"/>
    <property type="match status" value="1"/>
</dbReference>
<dbReference type="GO" id="GO:0008270">
    <property type="term" value="F:zinc ion binding"/>
    <property type="evidence" value="ECO:0007669"/>
    <property type="project" value="InterPro"/>
</dbReference>
<evidence type="ECO:0000256" key="5">
    <source>
        <dbReference type="ARBA" id="ARBA00022833"/>
    </source>
</evidence>
<evidence type="ECO:0000256" key="4">
    <source>
        <dbReference type="ARBA" id="ARBA00022723"/>
    </source>
</evidence>
<keyword evidence="4 10" id="KW-0479">Metal-binding</keyword>
<dbReference type="GO" id="GO:0009298">
    <property type="term" value="P:GDP-mannose biosynthetic process"/>
    <property type="evidence" value="ECO:0007669"/>
    <property type="project" value="InterPro"/>
</dbReference>
<dbReference type="RefSeq" id="WP_193496368.1">
    <property type="nucleotide sequence ID" value="NZ_CP063169.1"/>
</dbReference>
<feature type="domain" description="Phosphomannose isomerase type I catalytic" evidence="11">
    <location>
        <begin position="3"/>
        <end position="143"/>
    </location>
</feature>
<keyword evidence="6 13" id="KW-0413">Isomerase</keyword>
<feature type="binding site" evidence="10">
    <location>
        <position position="255"/>
    </location>
    <ligand>
        <name>Zn(2+)</name>
        <dbReference type="ChEBI" id="CHEBI:29105"/>
    </ligand>
</feature>
<protein>
    <recommendedName>
        <fullName evidence="3">mannose-6-phosphate isomerase</fullName>
        <ecNumber evidence="3">5.3.1.8</ecNumber>
    </recommendedName>
    <alternativeName>
        <fullName evidence="7">Phosphohexomutase</fullName>
    </alternativeName>
    <alternativeName>
        <fullName evidence="8">Phosphomannose isomerase</fullName>
    </alternativeName>
</protein>
<dbReference type="InterPro" id="IPR014710">
    <property type="entry name" value="RmlC-like_jellyroll"/>
</dbReference>
<evidence type="ECO:0000256" key="6">
    <source>
        <dbReference type="ARBA" id="ARBA00023235"/>
    </source>
</evidence>
<dbReference type="PANTHER" id="PTHR10309">
    <property type="entry name" value="MANNOSE-6-PHOSPHATE ISOMERASE"/>
    <property type="match status" value="1"/>
</dbReference>
<dbReference type="SUPFAM" id="SSF51182">
    <property type="entry name" value="RmlC-like cupins"/>
    <property type="match status" value="1"/>
</dbReference>
<dbReference type="InterPro" id="IPR011051">
    <property type="entry name" value="RmlC_Cupin_sf"/>
</dbReference>
<dbReference type="PROSITE" id="PS00965">
    <property type="entry name" value="PMI_I_1"/>
    <property type="match status" value="1"/>
</dbReference>
<evidence type="ECO:0000313" key="13">
    <source>
        <dbReference type="EMBL" id="QOR69758.1"/>
    </source>
</evidence>
<evidence type="ECO:0000259" key="12">
    <source>
        <dbReference type="Pfam" id="PF21621"/>
    </source>
</evidence>
<evidence type="ECO:0000256" key="8">
    <source>
        <dbReference type="ARBA" id="ARBA00030762"/>
    </source>
</evidence>
<dbReference type="GO" id="GO:0005975">
    <property type="term" value="P:carbohydrate metabolic process"/>
    <property type="evidence" value="ECO:0007669"/>
    <property type="project" value="InterPro"/>
</dbReference>
<dbReference type="KEGG" id="halt:IM660_13955"/>
<feature type="binding site" evidence="10">
    <location>
        <position position="93"/>
    </location>
    <ligand>
        <name>Zn(2+)</name>
        <dbReference type="ChEBI" id="CHEBI:29105"/>
    </ligand>
</feature>
<evidence type="ECO:0000256" key="1">
    <source>
        <dbReference type="ARBA" id="ARBA00000757"/>
    </source>
</evidence>
<evidence type="ECO:0000256" key="2">
    <source>
        <dbReference type="ARBA" id="ARBA00010772"/>
    </source>
</evidence>
<dbReference type="PIRSF" id="PIRSF001480">
    <property type="entry name" value="Mannose-6-phosphate_isomerase"/>
    <property type="match status" value="1"/>
</dbReference>
<dbReference type="PRINTS" id="PR00714">
    <property type="entry name" value="MAN6PISMRASE"/>
</dbReference>
<dbReference type="Proteomes" id="UP000593758">
    <property type="component" value="Chromosome"/>
</dbReference>
<dbReference type="InterPro" id="IPR049071">
    <property type="entry name" value="MPI_cupin_dom"/>
</dbReference>
<evidence type="ECO:0000256" key="7">
    <source>
        <dbReference type="ARBA" id="ARBA00029741"/>
    </source>
</evidence>
<gene>
    <name evidence="13" type="primary">manA</name>
    <name evidence="13" type="ORF">IM660_13955</name>
</gene>
<dbReference type="GO" id="GO:0004476">
    <property type="term" value="F:mannose-6-phosphate isomerase activity"/>
    <property type="evidence" value="ECO:0007669"/>
    <property type="project" value="UniProtKB-EC"/>
</dbReference>
<comment type="cofactor">
    <cofactor evidence="10">
        <name>Zn(2+)</name>
        <dbReference type="ChEBI" id="CHEBI:29105"/>
    </cofactor>
    <text evidence="10">Binds 1 zinc ion per subunit.</text>
</comment>
<accession>A0A7M1SQA9</accession>
<dbReference type="AlphaFoldDB" id="A0A7M1SQA9"/>
<organism evidence="13 14">
    <name type="scientific">Ruania alkalisoli</name>
    <dbReference type="NCBI Taxonomy" id="2779775"/>
    <lineage>
        <taxon>Bacteria</taxon>
        <taxon>Bacillati</taxon>
        <taxon>Actinomycetota</taxon>
        <taxon>Actinomycetes</taxon>
        <taxon>Micrococcales</taxon>
        <taxon>Ruaniaceae</taxon>
        <taxon>Ruania</taxon>
    </lineage>
</organism>
<dbReference type="EMBL" id="CP063169">
    <property type="protein sequence ID" value="QOR69758.1"/>
    <property type="molecule type" value="Genomic_DNA"/>
</dbReference>
<evidence type="ECO:0000256" key="9">
    <source>
        <dbReference type="PIRSR" id="PIRSR001480-1"/>
    </source>
</evidence>
<comment type="catalytic activity">
    <reaction evidence="1">
        <text>D-mannose 6-phosphate = D-fructose 6-phosphate</text>
        <dbReference type="Rhea" id="RHEA:12356"/>
        <dbReference type="ChEBI" id="CHEBI:58735"/>
        <dbReference type="ChEBI" id="CHEBI:61527"/>
        <dbReference type="EC" id="5.3.1.8"/>
    </reaction>
</comment>
<dbReference type="Gene3D" id="2.60.120.10">
    <property type="entry name" value="Jelly Rolls"/>
    <property type="match status" value="2"/>
</dbReference>
<evidence type="ECO:0000256" key="3">
    <source>
        <dbReference type="ARBA" id="ARBA00011956"/>
    </source>
</evidence>
<dbReference type="Pfam" id="PF21621">
    <property type="entry name" value="MPI_cupin_dom"/>
    <property type="match status" value="1"/>
</dbReference>
<feature type="domain" description="Mannose-6-phosphate isomerase cupin" evidence="12">
    <location>
        <begin position="313"/>
        <end position="385"/>
    </location>
</feature>